<dbReference type="SMART" id="SM00028">
    <property type="entry name" value="TPR"/>
    <property type="match status" value="6"/>
</dbReference>
<evidence type="ECO:0000259" key="1">
    <source>
        <dbReference type="Pfam" id="PF12770"/>
    </source>
</evidence>
<protein>
    <submittedName>
        <fullName evidence="2">Tetratricopeptide repeat protein</fullName>
    </submittedName>
</protein>
<dbReference type="InterPro" id="IPR011990">
    <property type="entry name" value="TPR-like_helical_dom_sf"/>
</dbReference>
<dbReference type="Proteomes" id="UP000295293">
    <property type="component" value="Unassembled WGS sequence"/>
</dbReference>
<reference evidence="2 3" key="1">
    <citation type="submission" date="2019-03" db="EMBL/GenBank/DDBJ databases">
        <title>Genomic Encyclopedia of Type Strains, Phase IV (KMG-IV): sequencing the most valuable type-strain genomes for metagenomic binning, comparative biology and taxonomic classification.</title>
        <authorList>
            <person name="Goeker M."/>
        </authorList>
    </citation>
    <scope>NUCLEOTIDE SEQUENCE [LARGE SCALE GENOMIC DNA]</scope>
    <source>
        <strain evidence="2 3">DSM 21667</strain>
    </source>
</reference>
<evidence type="ECO:0000313" key="2">
    <source>
        <dbReference type="EMBL" id="TDR46788.1"/>
    </source>
</evidence>
<dbReference type="PANTHER" id="PTHR10098:SF108">
    <property type="entry name" value="TETRATRICOPEPTIDE REPEAT PROTEIN 28"/>
    <property type="match status" value="1"/>
</dbReference>
<dbReference type="AlphaFoldDB" id="A0A4R6Z510"/>
<organism evidence="2 3">
    <name type="scientific">Tahibacter aquaticus</name>
    <dbReference type="NCBI Taxonomy" id="520092"/>
    <lineage>
        <taxon>Bacteria</taxon>
        <taxon>Pseudomonadati</taxon>
        <taxon>Pseudomonadota</taxon>
        <taxon>Gammaproteobacteria</taxon>
        <taxon>Lysobacterales</taxon>
        <taxon>Rhodanobacteraceae</taxon>
        <taxon>Tahibacter</taxon>
    </lineage>
</organism>
<keyword evidence="3" id="KW-1185">Reference proteome</keyword>
<comment type="caution">
    <text evidence="2">The sequence shown here is derived from an EMBL/GenBank/DDBJ whole genome shotgun (WGS) entry which is preliminary data.</text>
</comment>
<dbReference type="InterPro" id="IPR024983">
    <property type="entry name" value="CHAT_dom"/>
</dbReference>
<dbReference type="Gene3D" id="1.25.40.10">
    <property type="entry name" value="Tetratricopeptide repeat domain"/>
    <property type="match status" value="3"/>
</dbReference>
<evidence type="ECO:0000313" key="3">
    <source>
        <dbReference type="Proteomes" id="UP000295293"/>
    </source>
</evidence>
<dbReference type="InterPro" id="IPR019734">
    <property type="entry name" value="TPR_rpt"/>
</dbReference>
<feature type="domain" description="CHAT" evidence="1">
    <location>
        <begin position="769"/>
        <end position="1047"/>
    </location>
</feature>
<dbReference type="PANTHER" id="PTHR10098">
    <property type="entry name" value="RAPSYN-RELATED"/>
    <property type="match status" value="1"/>
</dbReference>
<accession>A0A4R6Z510</accession>
<dbReference type="EMBL" id="SNZH01000003">
    <property type="protein sequence ID" value="TDR46788.1"/>
    <property type="molecule type" value="Genomic_DNA"/>
</dbReference>
<dbReference type="OrthoDB" id="9146156at2"/>
<sequence>MAISRSEACPEASPLARAAMALALLVFTIMPVLTTFAEAAEHPVLSAGSRVARSVPGDSEDRLLIDAAAGPLVVVVEQRGIDVVVRCDKDAHDRNSPSGPWSSEIVVVAERCLLTVRARSLGAPTLDYRARAFALESDEGKRWPRVIWEQWAQAYYDSGADDAASLARALAKLREVERVVAARGSTEELRFLQFGNAVLLRRMDKHEEALAAYDTLMRGLDPQSHTEWLTRANNGKGLSLRELDRLDEADRAFADAVRYGRDRKDPYEWVSAKNNRCLVLHSYGKLAAARDCYIAVIPEFRTYAPNHVAAPMLNLAAAADTLGEPNLALKNYRAALELRRGSKDRSNVGLVLLNLANYESKIGAWPDALEHSLEAQQIFEALGDRLRTVYVLNLRGLIYSELREPARAREYLEQAVRVAQESGDRGAIARARSALALIETDDRAAAAAHREVAEYYVEIGRNGVAGQEWMLLAERLDALGDTAGRDAALAACEAQLKINAGRSYQARVATLRGRVALRTGDLVQARHYAQQAIEWRSQTREIDGLSAARLLLARIARRAGDDDAALTEIERALGELQRGERVPSSPVLAANLYDRRIELLDEAMEILLGRDVVRDAALQQAWTLKWKYARAPDATAKAPVAAGEVELLDELRAKVMQLSGKQNTGSSVARTTPPDVLTGIAQRVEVIESQLDARRAHGAESARPALGLAEIRASLGPDDVVVGLSLGARASGAWVSTATATRWVTLPGRAELIAPIKDVVSRQDRSSFEQLSTVLAPLLIAVGHSRRVLIVPDGPSYLIPFAALRKPDGELWVEHSSIELLSRPPSLPSQLLPAGLAPEFPVVVWGSEAGGRFEVAQQGGDPIFRSGIVLADLPAVSVEMRSMKRVLGGRRVFSGDPRAVASPSSTAQWMLHVAGHGIASGMHPYAAALALPASVPGSFTFVTGHSLQFGDRPPTVVFVNVCEGLSGRLFETQPPTSLASLFLQVGASAVIAASWPIDDSRAARFAEQVYSELDRSPVDLGEAVARAQREALRSGGTRHMRNWAGYSVLRTGG</sequence>
<dbReference type="Pfam" id="PF12770">
    <property type="entry name" value="CHAT"/>
    <property type="match status" value="1"/>
</dbReference>
<name>A0A4R6Z510_9GAMM</name>
<gene>
    <name evidence="2" type="ORF">DFR29_103324</name>
</gene>
<dbReference type="Pfam" id="PF13424">
    <property type="entry name" value="TPR_12"/>
    <property type="match status" value="1"/>
</dbReference>
<dbReference type="SUPFAM" id="SSF48452">
    <property type="entry name" value="TPR-like"/>
    <property type="match status" value="3"/>
</dbReference>
<proteinExistence type="predicted"/>